<evidence type="ECO:0000313" key="2">
    <source>
        <dbReference type="EMBL" id="SFJ34431.1"/>
    </source>
</evidence>
<evidence type="ECO:0000259" key="1">
    <source>
        <dbReference type="SMART" id="SM00245"/>
    </source>
</evidence>
<protein>
    <submittedName>
        <fullName evidence="2">Carboxyl-terminal processing protease</fullName>
    </submittedName>
</protein>
<dbReference type="Gene3D" id="3.30.750.44">
    <property type="match status" value="1"/>
</dbReference>
<dbReference type="Pfam" id="PF14684">
    <property type="entry name" value="Tricorn_C1"/>
    <property type="match status" value="1"/>
</dbReference>
<dbReference type="PANTHER" id="PTHR11261">
    <property type="entry name" value="INTERPHOTORECEPTOR RETINOID-BINDING PROTEIN"/>
    <property type="match status" value="1"/>
</dbReference>
<feature type="domain" description="Tail specific protease" evidence="1">
    <location>
        <begin position="190"/>
        <end position="395"/>
    </location>
</feature>
<name>A0A1I3QMH3_9FLAO</name>
<dbReference type="GO" id="GO:0008236">
    <property type="term" value="F:serine-type peptidase activity"/>
    <property type="evidence" value="ECO:0007669"/>
    <property type="project" value="InterPro"/>
</dbReference>
<keyword evidence="2" id="KW-0645">Protease</keyword>
<dbReference type="SMART" id="SM00245">
    <property type="entry name" value="TSPc"/>
    <property type="match status" value="1"/>
</dbReference>
<dbReference type="GO" id="GO:0006508">
    <property type="term" value="P:proteolysis"/>
    <property type="evidence" value="ECO:0007669"/>
    <property type="project" value="UniProtKB-KW"/>
</dbReference>
<reference evidence="3" key="1">
    <citation type="submission" date="2016-10" db="EMBL/GenBank/DDBJ databases">
        <authorList>
            <person name="Varghese N."/>
            <person name="Submissions S."/>
        </authorList>
    </citation>
    <scope>NUCLEOTIDE SEQUENCE [LARGE SCALE GENOMIC DNA]</scope>
    <source>
        <strain evidence="3">DSM 26542</strain>
    </source>
</reference>
<keyword evidence="2" id="KW-0378">Hydrolase</keyword>
<dbReference type="SUPFAM" id="SSF52096">
    <property type="entry name" value="ClpP/crotonase"/>
    <property type="match status" value="1"/>
</dbReference>
<dbReference type="Pfam" id="PF03572">
    <property type="entry name" value="Peptidase_S41"/>
    <property type="match status" value="1"/>
</dbReference>
<organism evidence="2 3">
    <name type="scientific">Myroides guanonis</name>
    <dbReference type="NCBI Taxonomy" id="1150112"/>
    <lineage>
        <taxon>Bacteria</taxon>
        <taxon>Pseudomonadati</taxon>
        <taxon>Bacteroidota</taxon>
        <taxon>Flavobacteriia</taxon>
        <taxon>Flavobacteriales</taxon>
        <taxon>Flavobacteriaceae</taxon>
        <taxon>Myroides</taxon>
    </lineage>
</organism>
<gene>
    <name evidence="2" type="ORF">SAMN04487893_10630</name>
</gene>
<evidence type="ECO:0000313" key="3">
    <source>
        <dbReference type="Proteomes" id="UP000243887"/>
    </source>
</evidence>
<dbReference type="EMBL" id="FORU01000006">
    <property type="protein sequence ID" value="SFJ34431.1"/>
    <property type="molecule type" value="Genomic_DNA"/>
</dbReference>
<dbReference type="Proteomes" id="UP000243887">
    <property type="component" value="Unassembled WGS sequence"/>
</dbReference>
<keyword evidence="3" id="KW-1185">Reference proteome</keyword>
<dbReference type="InterPro" id="IPR029045">
    <property type="entry name" value="ClpP/crotonase-like_dom_sf"/>
</dbReference>
<dbReference type="PANTHER" id="PTHR11261:SF3">
    <property type="entry name" value="RETINOL-BINDING PROTEIN 3"/>
    <property type="match status" value="1"/>
</dbReference>
<accession>A0A1I3QMH3</accession>
<dbReference type="Gene3D" id="3.90.226.10">
    <property type="entry name" value="2-enoyl-CoA Hydratase, Chain A, domain 1"/>
    <property type="match status" value="1"/>
</dbReference>
<dbReference type="InterPro" id="IPR028204">
    <property type="entry name" value="Tricorn_C1"/>
</dbReference>
<proteinExistence type="predicted"/>
<sequence>MLLAILEQNSRMNIRLMTKLILLILFFAGNTVFAQTKYQKDFIEFWTYIDNHYAYLEQQNIDWRKVKEIYEPQAEKITDEHEFIQFLEKVLNELHNGHSSLNTNLNSSNRLIPSGSDLYIEKINNKYLIKDLRKGFGTDLSGLKIGMEVTLYNGKPIEVQLEKFLPKFTDKANQKMYQYALDMLFAGTHDTKREITVIENGKEKTYFPITYGNRDELLFTKVLNRNTAYIKINNSLGNNNLIAEFDKALDSLFQYKNLIIDLTETPGGGNTTVARAIMGRFTNKLLPYQIHEFDENQYQTKRHWVEYVTPRKEIYKGNVFVLVGHWTGSMGEGIAIGFDGMKRAKIIGTQMAGLIGAISNFQLRETKIGFQFPTERLYHINGTPRENFVPEILTKNSEETIQKTKEIE</sequence>
<dbReference type="InterPro" id="IPR005151">
    <property type="entry name" value="Tail-specific_protease"/>
</dbReference>
<dbReference type="STRING" id="1150112.SAMN04487893_10630"/>
<dbReference type="AlphaFoldDB" id="A0A1I3QMH3"/>